<evidence type="ECO:0000313" key="3">
    <source>
        <dbReference type="Proteomes" id="UP001337723"/>
    </source>
</evidence>
<name>A0AA48H3V0_9RHOB</name>
<keyword evidence="1" id="KW-0732">Signal</keyword>
<proteinExistence type="predicted"/>
<dbReference type="EMBL" id="AP027266">
    <property type="protein sequence ID" value="BDW84350.1"/>
    <property type="molecule type" value="Genomic_DNA"/>
</dbReference>
<organism evidence="2 3">
    <name type="scientific">Roseicyclus marinus</name>
    <dbReference type="NCBI Taxonomy" id="2161673"/>
    <lineage>
        <taxon>Bacteria</taxon>
        <taxon>Pseudomonadati</taxon>
        <taxon>Pseudomonadota</taxon>
        <taxon>Alphaproteobacteria</taxon>
        <taxon>Rhodobacterales</taxon>
        <taxon>Roseobacteraceae</taxon>
        <taxon>Roseicyclus</taxon>
    </lineage>
</organism>
<evidence type="ECO:0000313" key="2">
    <source>
        <dbReference type="EMBL" id="BDW84350.1"/>
    </source>
</evidence>
<accession>A0AA48H3V0</accession>
<dbReference type="AlphaFoldDB" id="A0AA48H3V0"/>
<feature type="signal peptide" evidence="1">
    <location>
        <begin position="1"/>
        <end position="22"/>
    </location>
</feature>
<reference evidence="2 3" key="1">
    <citation type="submission" date="2023-01" db="EMBL/GenBank/DDBJ databases">
        <title>Complete genome sequence of Roseicyclus marinus strain Dej080120_10.</title>
        <authorList>
            <person name="Ueki S."/>
            <person name="Maruyama F."/>
        </authorList>
    </citation>
    <scope>NUCLEOTIDE SEQUENCE [LARGE SCALE GENOMIC DNA]</scope>
    <source>
        <strain evidence="2 3">Dej080120_10</strain>
    </source>
</reference>
<feature type="chain" id="PRO_5045192262" evidence="1">
    <location>
        <begin position="23"/>
        <end position="103"/>
    </location>
</feature>
<keyword evidence="3" id="KW-1185">Reference proteome</keyword>
<dbReference type="KEGG" id="rmai:MACH21_05270"/>
<dbReference type="RefSeq" id="WP_338274151.1">
    <property type="nucleotide sequence ID" value="NZ_AP027266.1"/>
</dbReference>
<sequence>MPRFVFPLLAILLAIPPAPALAQGRVTLICGQRDQILGQLRTRFGEELRATGLAGPTRIVELFASDATGSWTITVTSVDGTTCLMASGQNYQATAPQPPGEPT</sequence>
<dbReference type="Proteomes" id="UP001337723">
    <property type="component" value="Chromosome"/>
</dbReference>
<evidence type="ECO:0000256" key="1">
    <source>
        <dbReference type="SAM" id="SignalP"/>
    </source>
</evidence>
<protein>
    <submittedName>
        <fullName evidence="2">Uncharacterized protein</fullName>
    </submittedName>
</protein>
<gene>
    <name evidence="2" type="ORF">MACH21_05270</name>
</gene>